<proteinExistence type="predicted"/>
<accession>A0A1J7IPG8</accession>
<evidence type="ECO:0000313" key="3">
    <source>
        <dbReference type="Proteomes" id="UP000182658"/>
    </source>
</evidence>
<feature type="region of interest" description="Disordered" evidence="1">
    <location>
        <begin position="139"/>
        <end position="174"/>
    </location>
</feature>
<evidence type="ECO:0000313" key="2">
    <source>
        <dbReference type="EMBL" id="OIW23017.1"/>
    </source>
</evidence>
<organism evidence="2 3">
    <name type="scientific">Coniochaeta ligniaria NRRL 30616</name>
    <dbReference type="NCBI Taxonomy" id="1408157"/>
    <lineage>
        <taxon>Eukaryota</taxon>
        <taxon>Fungi</taxon>
        <taxon>Dikarya</taxon>
        <taxon>Ascomycota</taxon>
        <taxon>Pezizomycotina</taxon>
        <taxon>Sordariomycetes</taxon>
        <taxon>Sordariomycetidae</taxon>
        <taxon>Coniochaetales</taxon>
        <taxon>Coniochaetaceae</taxon>
        <taxon>Coniochaeta</taxon>
    </lineage>
</organism>
<reference evidence="2 3" key="1">
    <citation type="submission" date="2016-10" db="EMBL/GenBank/DDBJ databases">
        <title>Draft genome sequence of Coniochaeta ligniaria NRRL30616, a lignocellulolytic fungus for bioabatement of inhibitors in plant biomass hydrolysates.</title>
        <authorList>
            <consortium name="DOE Joint Genome Institute"/>
            <person name="Jimenez D.J."/>
            <person name="Hector R.E."/>
            <person name="Riley R."/>
            <person name="Sun H."/>
            <person name="Grigoriev I.V."/>
            <person name="Van Elsas J.D."/>
            <person name="Nichols N.N."/>
        </authorList>
    </citation>
    <scope>NUCLEOTIDE SEQUENCE [LARGE SCALE GENOMIC DNA]</scope>
    <source>
        <strain evidence="2 3">NRRL 30616</strain>
    </source>
</reference>
<feature type="compositionally biased region" description="Low complexity" evidence="1">
    <location>
        <begin position="147"/>
        <end position="160"/>
    </location>
</feature>
<dbReference type="EMBL" id="KV875109">
    <property type="protein sequence ID" value="OIW23017.1"/>
    <property type="molecule type" value="Genomic_DNA"/>
</dbReference>
<evidence type="ECO:0000256" key="1">
    <source>
        <dbReference type="SAM" id="MobiDB-lite"/>
    </source>
</evidence>
<name>A0A1J7IPG8_9PEZI</name>
<sequence>MAVAAFYSPRLIGRTKLRTVPFATVPVFHLLFPSNQPPINKRPLLHHLTHLRPSPLPNRQCRAPFPLRLRLRLRLRPLPQRRHQPFRHAGQRHLHLLHGEEQVISPRRRGLVHAVVAPVRQPHRVPRDEQLAARVLRAEPSPRDDAAQAAVAGAEVAAGEPEGDEGAHGIGCRE</sequence>
<keyword evidence="3" id="KW-1185">Reference proteome</keyword>
<protein>
    <submittedName>
        <fullName evidence="2">Uncharacterized protein</fullName>
    </submittedName>
</protein>
<gene>
    <name evidence="2" type="ORF">CONLIGDRAFT_146122</name>
</gene>
<feature type="compositionally biased region" description="Basic and acidic residues" evidence="1">
    <location>
        <begin position="165"/>
        <end position="174"/>
    </location>
</feature>
<dbReference type="Proteomes" id="UP000182658">
    <property type="component" value="Unassembled WGS sequence"/>
</dbReference>
<dbReference type="AlphaFoldDB" id="A0A1J7IPG8"/>
<dbReference type="InParanoid" id="A0A1J7IPG8"/>